<evidence type="ECO:0000256" key="2">
    <source>
        <dbReference type="ARBA" id="ARBA00022857"/>
    </source>
</evidence>
<feature type="binding site" evidence="5">
    <location>
        <position position="130"/>
    </location>
    <ligand>
        <name>substrate</name>
    </ligand>
</feature>
<reference evidence="8 9" key="1">
    <citation type="journal article" date="2008" name="Science">
        <title>The Physcomitrella genome reveals evolutionary insights into the conquest of land by plants.</title>
        <authorList>
            <person name="Rensing S."/>
            <person name="Lang D."/>
            <person name="Zimmer A."/>
            <person name="Terry A."/>
            <person name="Salamov A."/>
            <person name="Shapiro H."/>
            <person name="Nishiyama T."/>
            <person name="Perroud P.-F."/>
            <person name="Lindquist E."/>
            <person name="Kamisugi Y."/>
            <person name="Tanahashi T."/>
            <person name="Sakakibara K."/>
            <person name="Fujita T."/>
            <person name="Oishi K."/>
            <person name="Shin-I T."/>
            <person name="Kuroki Y."/>
            <person name="Toyoda A."/>
            <person name="Suzuki Y."/>
            <person name="Hashimoto A."/>
            <person name="Yamaguchi K."/>
            <person name="Sugano A."/>
            <person name="Kohara Y."/>
            <person name="Fujiyama A."/>
            <person name="Anterola A."/>
            <person name="Aoki S."/>
            <person name="Ashton N."/>
            <person name="Barbazuk W.B."/>
            <person name="Barker E."/>
            <person name="Bennetzen J."/>
            <person name="Bezanilla M."/>
            <person name="Blankenship R."/>
            <person name="Cho S.H."/>
            <person name="Dutcher S."/>
            <person name="Estelle M."/>
            <person name="Fawcett J.A."/>
            <person name="Gundlach H."/>
            <person name="Hanada K."/>
            <person name="Heyl A."/>
            <person name="Hicks K.A."/>
            <person name="Hugh J."/>
            <person name="Lohr M."/>
            <person name="Mayer K."/>
            <person name="Melkozernov A."/>
            <person name="Murata T."/>
            <person name="Nelson D."/>
            <person name="Pils B."/>
            <person name="Prigge M."/>
            <person name="Reiss B."/>
            <person name="Renner T."/>
            <person name="Rombauts S."/>
            <person name="Rushton P."/>
            <person name="Sanderfoot A."/>
            <person name="Schween G."/>
            <person name="Shiu S.-H."/>
            <person name="Stueber K."/>
            <person name="Theodoulou F.L."/>
            <person name="Tu H."/>
            <person name="Van de Peer Y."/>
            <person name="Verrier P.J."/>
            <person name="Waters E."/>
            <person name="Wood A."/>
            <person name="Yang L."/>
            <person name="Cove D."/>
            <person name="Cuming A."/>
            <person name="Hasebe M."/>
            <person name="Lucas S."/>
            <person name="Mishler D.B."/>
            <person name="Reski R."/>
            <person name="Grigoriev I."/>
            <person name="Quatrano R.S."/>
            <person name="Boore J.L."/>
        </authorList>
    </citation>
    <scope>NUCLEOTIDE SEQUENCE [LARGE SCALE GENOMIC DNA]</scope>
    <source>
        <strain evidence="8 9">cv. Gransden 2004</strain>
    </source>
</reference>
<evidence type="ECO:0000256" key="5">
    <source>
        <dbReference type="PIRSR" id="PIRSR000097-2"/>
    </source>
</evidence>
<name>A0A7I4EC04_PHYPA</name>
<dbReference type="Gramene" id="Pp3c6_19140V3.6">
    <property type="protein sequence ID" value="Pp3c6_19140V3.6"/>
    <property type="gene ID" value="Pp3c6_19140"/>
</dbReference>
<comment type="similarity">
    <text evidence="1">Belongs to the aldo/keto reductase family.</text>
</comment>
<reference evidence="8" key="3">
    <citation type="submission" date="2020-12" db="UniProtKB">
        <authorList>
            <consortium name="EnsemblPlants"/>
        </authorList>
    </citation>
    <scope>IDENTIFICATION</scope>
</reference>
<dbReference type="InParanoid" id="A0A7I4EC04"/>
<dbReference type="PANTHER" id="PTHR43827">
    <property type="entry name" value="2,5-DIKETO-D-GLUCONIC ACID REDUCTASE"/>
    <property type="match status" value="1"/>
</dbReference>
<evidence type="ECO:0000256" key="4">
    <source>
        <dbReference type="PIRSR" id="PIRSR000097-1"/>
    </source>
</evidence>
<organism evidence="8 9">
    <name type="scientific">Physcomitrium patens</name>
    <name type="common">Spreading-leaved earth moss</name>
    <name type="synonym">Physcomitrella patens</name>
    <dbReference type="NCBI Taxonomy" id="3218"/>
    <lineage>
        <taxon>Eukaryota</taxon>
        <taxon>Viridiplantae</taxon>
        <taxon>Streptophyta</taxon>
        <taxon>Embryophyta</taxon>
        <taxon>Bryophyta</taxon>
        <taxon>Bryophytina</taxon>
        <taxon>Bryopsida</taxon>
        <taxon>Funariidae</taxon>
        <taxon>Funariales</taxon>
        <taxon>Funariaceae</taxon>
        <taxon>Physcomitrium</taxon>
    </lineage>
</organism>
<dbReference type="PRINTS" id="PR00069">
    <property type="entry name" value="ALDKETRDTASE"/>
</dbReference>
<dbReference type="CDD" id="cd19136">
    <property type="entry name" value="AKR_DrGR-like"/>
    <property type="match status" value="1"/>
</dbReference>
<keyword evidence="2" id="KW-0521">NADP</keyword>
<dbReference type="AlphaFoldDB" id="A0A7I4EC04"/>
<reference evidence="8 9" key="2">
    <citation type="journal article" date="2018" name="Plant J.">
        <title>The Physcomitrella patens chromosome-scale assembly reveals moss genome structure and evolution.</title>
        <authorList>
            <person name="Lang D."/>
            <person name="Ullrich K.K."/>
            <person name="Murat F."/>
            <person name="Fuchs J."/>
            <person name="Jenkins J."/>
            <person name="Haas F.B."/>
            <person name="Piednoel M."/>
            <person name="Gundlach H."/>
            <person name="Van Bel M."/>
            <person name="Meyberg R."/>
            <person name="Vives C."/>
            <person name="Morata J."/>
            <person name="Symeonidi A."/>
            <person name="Hiss M."/>
            <person name="Muchero W."/>
            <person name="Kamisugi Y."/>
            <person name="Saleh O."/>
            <person name="Blanc G."/>
            <person name="Decker E.L."/>
            <person name="van Gessel N."/>
            <person name="Grimwood J."/>
            <person name="Hayes R.D."/>
            <person name="Graham S.W."/>
            <person name="Gunter L.E."/>
            <person name="McDaniel S.F."/>
            <person name="Hoernstein S.N.W."/>
            <person name="Larsson A."/>
            <person name="Li F.W."/>
            <person name="Perroud P.F."/>
            <person name="Phillips J."/>
            <person name="Ranjan P."/>
            <person name="Rokshar D.S."/>
            <person name="Rothfels C.J."/>
            <person name="Schneider L."/>
            <person name="Shu S."/>
            <person name="Stevenson D.W."/>
            <person name="Thummler F."/>
            <person name="Tillich M."/>
            <person name="Villarreal Aguilar J.C."/>
            <person name="Widiez T."/>
            <person name="Wong G.K."/>
            <person name="Wymore A."/>
            <person name="Zhang Y."/>
            <person name="Zimmer A.D."/>
            <person name="Quatrano R.S."/>
            <person name="Mayer K.F.X."/>
            <person name="Goodstein D."/>
            <person name="Casacuberta J.M."/>
            <person name="Vandepoele K."/>
            <person name="Reski R."/>
            <person name="Cuming A.C."/>
            <person name="Tuskan G.A."/>
            <person name="Maumus F."/>
            <person name="Salse J."/>
            <person name="Schmutz J."/>
            <person name="Rensing S.A."/>
        </authorList>
    </citation>
    <scope>NUCLEOTIDE SEQUENCE [LARGE SCALE GENOMIC DNA]</scope>
    <source>
        <strain evidence="8 9">cv. Gransden 2004</strain>
    </source>
</reference>
<dbReference type="RefSeq" id="XP_073390674.1">
    <property type="nucleotide sequence ID" value="XM_073534573.1"/>
</dbReference>
<dbReference type="EMBL" id="ABEU02000006">
    <property type="status" value="NOT_ANNOTATED_CDS"/>
    <property type="molecule type" value="Genomic_DNA"/>
</dbReference>
<dbReference type="Gene3D" id="3.20.20.100">
    <property type="entry name" value="NADP-dependent oxidoreductase domain"/>
    <property type="match status" value="1"/>
</dbReference>
<accession>A0A7I4EC04</accession>
<feature type="site" description="Lowers pKa of active site Tyr" evidence="6">
    <location>
        <position position="97"/>
    </location>
</feature>
<evidence type="ECO:0000313" key="9">
    <source>
        <dbReference type="Proteomes" id="UP000006727"/>
    </source>
</evidence>
<dbReference type="InterPro" id="IPR018170">
    <property type="entry name" value="Aldo/ket_reductase_CS"/>
</dbReference>
<evidence type="ECO:0000259" key="7">
    <source>
        <dbReference type="Pfam" id="PF00248"/>
    </source>
</evidence>
<dbReference type="GeneID" id="112283486"/>
<dbReference type="InterPro" id="IPR036812">
    <property type="entry name" value="NAD(P)_OxRdtase_dom_sf"/>
</dbReference>
<protein>
    <recommendedName>
        <fullName evidence="7">NADP-dependent oxidoreductase domain-containing protein</fullName>
    </recommendedName>
</protein>
<evidence type="ECO:0000313" key="8">
    <source>
        <dbReference type="EnsemblPlants" id="Pp3c6_19140V3.6"/>
    </source>
</evidence>
<dbReference type="InterPro" id="IPR020471">
    <property type="entry name" value="AKR"/>
</dbReference>
<dbReference type="SUPFAM" id="SSF51430">
    <property type="entry name" value="NAD(P)-linked oxidoreductase"/>
    <property type="match status" value="1"/>
</dbReference>
<dbReference type="PIRSF" id="PIRSF000097">
    <property type="entry name" value="AKR"/>
    <property type="match status" value="1"/>
</dbReference>
<feature type="active site" description="Proton donor" evidence="4">
    <location>
        <position position="72"/>
    </location>
</feature>
<proteinExistence type="inferred from homology"/>
<gene>
    <name evidence="8" type="primary">LOC112283486</name>
</gene>
<keyword evidence="3" id="KW-0560">Oxidoreductase</keyword>
<evidence type="ECO:0000256" key="6">
    <source>
        <dbReference type="PIRSR" id="PIRSR000097-3"/>
    </source>
</evidence>
<feature type="domain" description="NADP-dependent oxidoreductase" evidence="7">
    <location>
        <begin position="39"/>
        <end position="291"/>
    </location>
</feature>
<evidence type="ECO:0000256" key="1">
    <source>
        <dbReference type="ARBA" id="ARBA00007905"/>
    </source>
</evidence>
<dbReference type="EnsemblPlants" id="Pp3c6_19140V3.6">
    <property type="protein sequence ID" value="Pp3c6_19140V3.6"/>
    <property type="gene ID" value="Pp3c6_19140"/>
</dbReference>
<dbReference type="Proteomes" id="UP000006727">
    <property type="component" value="Chromosome 6"/>
</dbReference>
<dbReference type="PANTHER" id="PTHR43827:SF3">
    <property type="entry name" value="NADP-DEPENDENT OXIDOREDUCTASE DOMAIN-CONTAINING PROTEIN"/>
    <property type="match status" value="1"/>
</dbReference>
<dbReference type="Pfam" id="PF00248">
    <property type="entry name" value="Aldo_ket_red"/>
    <property type="match status" value="1"/>
</dbReference>
<dbReference type="GO" id="GO:0016616">
    <property type="term" value="F:oxidoreductase activity, acting on the CH-OH group of donors, NAD or NADP as acceptor"/>
    <property type="evidence" value="ECO:0007669"/>
    <property type="project" value="UniProtKB-ARBA"/>
</dbReference>
<evidence type="ECO:0000256" key="3">
    <source>
        <dbReference type="ARBA" id="ARBA00023002"/>
    </source>
</evidence>
<keyword evidence="9" id="KW-1185">Reference proteome</keyword>
<dbReference type="FunFam" id="3.20.20.100:FF:000015">
    <property type="entry name" value="Oxidoreductase, aldo/keto reductase family"/>
    <property type="match status" value="1"/>
</dbReference>
<dbReference type="InterPro" id="IPR023210">
    <property type="entry name" value="NADP_OxRdtase_dom"/>
</dbReference>
<sequence length="304" mass="33669">MCVFTAADVQFCVAMAEILTSATRLTHIPLANGVLIPRLGLGTFRARDDNVRKAVLCALQCGYTHIDTASIYKNEVEIGEAVRSSGIERASLFITSKVSPFEQGFEKATQAVNNILDRLGLSYLDLCLIHWPGAAKLDTKSIQNSKLRSETWRALEQFYKQGKCRAIGVSNYTEKHLNELISSSEIKPMVNQVEVHPWLTQTQLRNFCNLHGIVVQAYSPLGVGSLLKDSTVQGVASKCKRSPAQVLLRWGIQNDMVVLPKSVHQEYIVENGDIFGFSLSVEDMASLNSLDRGHHFCWSAEGVL</sequence>
<dbReference type="PROSITE" id="PS00062">
    <property type="entry name" value="ALDOKETO_REDUCTASE_2"/>
    <property type="match status" value="1"/>
</dbReference>